<dbReference type="InterPro" id="IPR033134">
    <property type="entry name" value="Asp/Glu_racemase_AS_2"/>
</dbReference>
<reference evidence="9" key="1">
    <citation type="submission" date="2017-09" db="EMBL/GenBank/DDBJ databases">
        <title>Depth-based differentiation of microbial function through sediment-hosted aquifers and enrichment of novel symbionts in the deep terrestrial subsurface.</title>
        <authorList>
            <person name="Probst A.J."/>
            <person name="Ladd B."/>
            <person name="Jarett J.K."/>
            <person name="Geller-Mcgrath D.E."/>
            <person name="Sieber C.M.K."/>
            <person name="Emerson J.B."/>
            <person name="Anantharaman K."/>
            <person name="Thomas B.C."/>
            <person name="Malmstrom R."/>
            <person name="Stieglmeier M."/>
            <person name="Klingl A."/>
            <person name="Woyke T."/>
            <person name="Ryan C.M."/>
            <person name="Banfield J.F."/>
        </authorList>
    </citation>
    <scope>NUCLEOTIDE SEQUENCE [LARGE SCALE GENOMIC DNA]</scope>
</reference>
<keyword evidence="4 7" id="KW-0573">Peptidoglycan synthesis</keyword>
<dbReference type="HAMAP" id="MF_00258">
    <property type="entry name" value="Glu_racemase"/>
    <property type="match status" value="1"/>
</dbReference>
<comment type="catalytic activity">
    <reaction evidence="1 7">
        <text>L-glutamate = D-glutamate</text>
        <dbReference type="Rhea" id="RHEA:12813"/>
        <dbReference type="ChEBI" id="CHEBI:29985"/>
        <dbReference type="ChEBI" id="CHEBI:29986"/>
        <dbReference type="EC" id="5.1.1.3"/>
    </reaction>
</comment>
<dbReference type="GO" id="GO:0008881">
    <property type="term" value="F:glutamate racemase activity"/>
    <property type="evidence" value="ECO:0007669"/>
    <property type="project" value="UniProtKB-UniRule"/>
</dbReference>
<dbReference type="PANTHER" id="PTHR21198:SF2">
    <property type="entry name" value="GLUTAMATE RACEMASE"/>
    <property type="match status" value="1"/>
</dbReference>
<evidence type="ECO:0000256" key="4">
    <source>
        <dbReference type="ARBA" id="ARBA00022984"/>
    </source>
</evidence>
<feature type="binding site" evidence="7">
    <location>
        <begin position="6"/>
        <end position="7"/>
    </location>
    <ligand>
        <name>substrate</name>
    </ligand>
</feature>
<evidence type="ECO:0000313" key="8">
    <source>
        <dbReference type="EMBL" id="PIY63152.1"/>
    </source>
</evidence>
<dbReference type="SUPFAM" id="SSF53681">
    <property type="entry name" value="Aspartate/glutamate racemase"/>
    <property type="match status" value="2"/>
</dbReference>
<dbReference type="Proteomes" id="UP000230973">
    <property type="component" value="Unassembled WGS sequence"/>
</dbReference>
<dbReference type="NCBIfam" id="TIGR00067">
    <property type="entry name" value="glut_race"/>
    <property type="match status" value="1"/>
</dbReference>
<dbReference type="EMBL" id="PFLC01000015">
    <property type="protein sequence ID" value="PIY63152.1"/>
    <property type="molecule type" value="Genomic_DNA"/>
</dbReference>
<name>A0A2M7QBE1_9BACT</name>
<keyword evidence="6 7" id="KW-0961">Cell wall biogenesis/degradation</keyword>
<accession>A0A2M7QBE1</accession>
<comment type="caution">
    <text evidence="8">The sequence shown here is derived from an EMBL/GenBank/DDBJ whole genome shotgun (WGS) entry which is preliminary data.</text>
</comment>
<dbReference type="InterPro" id="IPR015942">
    <property type="entry name" value="Asp/Glu/hydantoin_racemase"/>
</dbReference>
<evidence type="ECO:0000256" key="2">
    <source>
        <dbReference type="ARBA" id="ARBA00013090"/>
    </source>
</evidence>
<organism evidence="8 9">
    <name type="scientific">Candidatus Uhrbacteria bacterium CG_4_10_14_0_8_um_filter_58_22</name>
    <dbReference type="NCBI Taxonomy" id="1975029"/>
    <lineage>
        <taxon>Bacteria</taxon>
        <taxon>Candidatus Uhriibacteriota</taxon>
    </lineage>
</organism>
<comment type="pathway">
    <text evidence="7">Cell wall biogenesis; peptidoglycan biosynthesis.</text>
</comment>
<keyword evidence="3 7" id="KW-0133">Cell shape</keyword>
<dbReference type="PROSITE" id="PS00924">
    <property type="entry name" value="ASP_GLU_RACEMASE_2"/>
    <property type="match status" value="1"/>
</dbReference>
<dbReference type="Pfam" id="PF01177">
    <property type="entry name" value="Asp_Glu_race"/>
    <property type="match status" value="1"/>
</dbReference>
<evidence type="ECO:0000313" key="9">
    <source>
        <dbReference type="Proteomes" id="UP000230973"/>
    </source>
</evidence>
<keyword evidence="5 7" id="KW-0413">Isomerase</keyword>
<dbReference type="InterPro" id="IPR001920">
    <property type="entry name" value="Asp/Glu_race"/>
</dbReference>
<dbReference type="PROSITE" id="PS00923">
    <property type="entry name" value="ASP_GLU_RACEMASE_1"/>
    <property type="match status" value="1"/>
</dbReference>
<evidence type="ECO:0000256" key="1">
    <source>
        <dbReference type="ARBA" id="ARBA00001602"/>
    </source>
</evidence>
<dbReference type="FunFam" id="3.40.50.1860:FF:000001">
    <property type="entry name" value="Glutamate racemase"/>
    <property type="match status" value="1"/>
</dbReference>
<sequence length="261" mass="28893">MIGVFDSGLGGLTVVREIWRQLPGRGVVYLGDTARTPYGTKSRRLIQGYSLQDADFLISKGAKVIVVACNTASAQAVETLRRHVDVPVFEVVTPAVNSAAALTSGRVGVIGTRGTVRSGVYERKMKRLSPRIKVFSSACPLFVPLVEEGWIKRSETVSIAKEYLRPLRLRRIDTLILGCTHYPFLRSVIRQAVGSEIRLIDPAHDTVAELAVYLKQHPELDAVLRIKRGTSIYVSDLTEHFASLARDWLGRRLRVRSAEVG</sequence>
<comment type="function">
    <text evidence="7">Provides the (R)-glutamate required for cell wall biosynthesis.</text>
</comment>
<gene>
    <name evidence="7" type="primary">murI</name>
    <name evidence="8" type="ORF">COY93_01325</name>
</gene>
<dbReference type="InterPro" id="IPR018187">
    <property type="entry name" value="Asp/Glu_racemase_AS_1"/>
</dbReference>
<evidence type="ECO:0000256" key="5">
    <source>
        <dbReference type="ARBA" id="ARBA00023235"/>
    </source>
</evidence>
<dbReference type="PANTHER" id="PTHR21198">
    <property type="entry name" value="GLUTAMATE RACEMASE"/>
    <property type="match status" value="1"/>
</dbReference>
<protein>
    <recommendedName>
        <fullName evidence="2 7">Glutamate racemase</fullName>
        <ecNumber evidence="2 7">5.1.1.3</ecNumber>
    </recommendedName>
</protein>
<dbReference type="InterPro" id="IPR004391">
    <property type="entry name" value="Glu_race"/>
</dbReference>
<dbReference type="EC" id="5.1.1.3" evidence="2 7"/>
<dbReference type="GO" id="GO:0071555">
    <property type="term" value="P:cell wall organization"/>
    <property type="evidence" value="ECO:0007669"/>
    <property type="project" value="UniProtKB-KW"/>
</dbReference>
<proteinExistence type="inferred from homology"/>
<evidence type="ECO:0000256" key="6">
    <source>
        <dbReference type="ARBA" id="ARBA00023316"/>
    </source>
</evidence>
<dbReference type="AlphaFoldDB" id="A0A2M7QBE1"/>
<dbReference type="UniPathway" id="UPA00219"/>
<dbReference type="Gene3D" id="3.40.50.1860">
    <property type="match status" value="2"/>
</dbReference>
<dbReference type="GO" id="GO:0009252">
    <property type="term" value="P:peptidoglycan biosynthetic process"/>
    <property type="evidence" value="ECO:0007669"/>
    <property type="project" value="UniProtKB-UniRule"/>
</dbReference>
<dbReference type="GO" id="GO:0008360">
    <property type="term" value="P:regulation of cell shape"/>
    <property type="evidence" value="ECO:0007669"/>
    <property type="project" value="UniProtKB-KW"/>
</dbReference>
<feature type="binding site" evidence="7">
    <location>
        <begin position="38"/>
        <end position="39"/>
    </location>
    <ligand>
        <name>substrate</name>
    </ligand>
</feature>
<evidence type="ECO:0000256" key="7">
    <source>
        <dbReference type="HAMAP-Rule" id="MF_00258"/>
    </source>
</evidence>
<feature type="active site" description="Proton donor/acceptor" evidence="7">
    <location>
        <position position="179"/>
    </location>
</feature>
<evidence type="ECO:0000256" key="3">
    <source>
        <dbReference type="ARBA" id="ARBA00022960"/>
    </source>
</evidence>
<comment type="similarity">
    <text evidence="7">Belongs to the aspartate/glutamate racemases family.</text>
</comment>
<feature type="active site" description="Proton donor/acceptor" evidence="7">
    <location>
        <position position="69"/>
    </location>
</feature>
<feature type="binding site" evidence="7">
    <location>
        <begin position="180"/>
        <end position="181"/>
    </location>
    <ligand>
        <name>substrate</name>
    </ligand>
</feature>
<feature type="binding site" evidence="7">
    <location>
        <begin position="70"/>
        <end position="71"/>
    </location>
    <ligand>
        <name>substrate</name>
    </ligand>
</feature>